<dbReference type="EMBL" id="CP020557">
    <property type="protein sequence ID" value="ARF68996.1"/>
    <property type="molecule type" value="Genomic_DNA"/>
</dbReference>
<proteinExistence type="predicted"/>
<dbReference type="AlphaFoldDB" id="A0A1V0UV40"/>
<dbReference type="Proteomes" id="UP000192727">
    <property type="component" value="Chromosome"/>
</dbReference>
<gene>
    <name evidence="1" type="ORF">B7C51_16065</name>
</gene>
<evidence type="ECO:0000313" key="2">
    <source>
        <dbReference type="Proteomes" id="UP000192727"/>
    </source>
</evidence>
<evidence type="ECO:0000313" key="1">
    <source>
        <dbReference type="EMBL" id="ARF68996.1"/>
    </source>
</evidence>
<accession>A0A1V0UV40</accession>
<name>A0A1V0UV40_9BACL</name>
<organism evidence="1 2">
    <name type="scientific">Paenibacillus larvae subsp. pulvifaciens</name>
    <dbReference type="NCBI Taxonomy" id="1477"/>
    <lineage>
        <taxon>Bacteria</taxon>
        <taxon>Bacillati</taxon>
        <taxon>Bacillota</taxon>
        <taxon>Bacilli</taxon>
        <taxon>Bacillales</taxon>
        <taxon>Paenibacillaceae</taxon>
        <taxon>Paenibacillus</taxon>
    </lineage>
</organism>
<sequence>MHLCRISFPKFGHPLTGNLHKFLKDLEMVVIMDQNKKRADMIYWQAESKSARKVGKKHGDSK</sequence>
<protein>
    <submittedName>
        <fullName evidence="1">Uncharacterized protein</fullName>
    </submittedName>
</protein>
<reference evidence="1 2" key="1">
    <citation type="submission" date="2017-03" db="EMBL/GenBank/DDBJ databases">
        <title>Paenibacillus larvae genome sequencing.</title>
        <authorList>
            <person name="Dingman D.W."/>
        </authorList>
    </citation>
    <scope>NUCLEOTIDE SEQUENCE [LARGE SCALE GENOMIC DNA]</scope>
    <source>
        <strain evidence="1 2">SAG 10367</strain>
    </source>
</reference>